<dbReference type="Gene3D" id="1.10.150.80">
    <property type="entry name" value="HRDC domain"/>
    <property type="match status" value="2"/>
</dbReference>
<keyword evidence="2 6" id="KW-0819">tRNA processing</keyword>
<dbReference type="InterPro" id="IPR048579">
    <property type="entry name" value="RNAseD_HRDC_C"/>
</dbReference>
<dbReference type="InterPro" id="IPR044876">
    <property type="entry name" value="HRDC_dom_sf"/>
</dbReference>
<dbReference type="InterPro" id="IPR036397">
    <property type="entry name" value="RNaseH_sf"/>
</dbReference>
<evidence type="ECO:0000256" key="1">
    <source>
        <dbReference type="ARBA" id="ARBA00022490"/>
    </source>
</evidence>
<keyword evidence="9" id="KW-1185">Reference proteome</keyword>
<name>A0A0K6GXL0_9GAMM</name>
<dbReference type="HAMAP" id="MF_01899">
    <property type="entry name" value="RNase_D"/>
    <property type="match status" value="1"/>
</dbReference>
<dbReference type="EMBL" id="CYHB01000001">
    <property type="protein sequence ID" value="CUA83238.1"/>
    <property type="molecule type" value="Genomic_DNA"/>
</dbReference>
<dbReference type="Proteomes" id="UP000182598">
    <property type="component" value="Unassembled WGS sequence"/>
</dbReference>
<dbReference type="SUPFAM" id="SSF47819">
    <property type="entry name" value="HRDC-like"/>
    <property type="match status" value="2"/>
</dbReference>
<keyword evidence="5 6" id="KW-0269">Exonuclease</keyword>
<gene>
    <name evidence="6" type="primary">rnd</name>
    <name evidence="8" type="ORF">Ga0061064_0496</name>
</gene>
<dbReference type="GO" id="GO:0033890">
    <property type="term" value="F:ribonuclease D activity"/>
    <property type="evidence" value="ECO:0007669"/>
    <property type="project" value="UniProtKB-UniRule"/>
</dbReference>
<evidence type="ECO:0000256" key="6">
    <source>
        <dbReference type="HAMAP-Rule" id="MF_01899"/>
    </source>
</evidence>
<reference evidence="9" key="1">
    <citation type="submission" date="2015-08" db="EMBL/GenBank/DDBJ databases">
        <authorList>
            <person name="Varghese N."/>
        </authorList>
    </citation>
    <scope>NUCLEOTIDE SEQUENCE [LARGE SCALE GENOMIC DNA]</scope>
    <source>
        <strain evidence="9">DSM 27808</strain>
    </source>
</reference>
<comment type="function">
    <text evidence="6">Exonuclease involved in the 3' processing of various precursor tRNAs. Initiates hydrolysis at the 3'-terminus of an RNA molecule and releases 5'-mononucleotides.</text>
</comment>
<dbReference type="GO" id="GO:0042780">
    <property type="term" value="P:tRNA 3'-end processing"/>
    <property type="evidence" value="ECO:0007669"/>
    <property type="project" value="UniProtKB-UniRule"/>
</dbReference>
<dbReference type="InterPro" id="IPR010997">
    <property type="entry name" value="HRDC-like_sf"/>
</dbReference>
<dbReference type="OrthoDB" id="9800549at2"/>
<dbReference type="CDD" id="cd06142">
    <property type="entry name" value="RNaseD_exo"/>
    <property type="match status" value="1"/>
</dbReference>
<dbReference type="SMART" id="SM00474">
    <property type="entry name" value="35EXOc"/>
    <property type="match status" value="1"/>
</dbReference>
<dbReference type="NCBIfam" id="TIGR01388">
    <property type="entry name" value="rnd"/>
    <property type="match status" value="1"/>
</dbReference>
<comment type="subcellular location">
    <subcellularLocation>
        <location evidence="6">Cytoplasm</location>
    </subcellularLocation>
</comment>
<dbReference type="GO" id="GO:0005737">
    <property type="term" value="C:cytoplasm"/>
    <property type="evidence" value="ECO:0007669"/>
    <property type="project" value="UniProtKB-SubCell"/>
</dbReference>
<organism evidence="8 9">
    <name type="scientific">Pseudidiomarina woesei</name>
    <dbReference type="NCBI Taxonomy" id="1381080"/>
    <lineage>
        <taxon>Bacteria</taxon>
        <taxon>Pseudomonadati</taxon>
        <taxon>Pseudomonadota</taxon>
        <taxon>Gammaproteobacteria</taxon>
        <taxon>Alteromonadales</taxon>
        <taxon>Idiomarinaceae</taxon>
        <taxon>Pseudidiomarina</taxon>
    </lineage>
</organism>
<sequence length="377" mass="42788">MLPYQVITSNAELLAFCEHARHVPYLALDTEFVRNRTYYARLGLVQVRAADQLVLIDPVVGLDLEPFWELLKDPNVHIVIHAGGEDYEILAQHMGQIPTHIFDTQIGAAFAGHGEALGYAALVKHYTDIEVDKSQSRTDWMQRPLAPEQLDYAAADVFYLHDIYPRLRSELSAEKLELVEAESALQVAKRGEQTPTKWLYLFFGNAWQCNRQQLAVLRELMGWRLDRAKKSDIPLGFVAKDHTLLELARRMPETTGQLRGITDLSPMTIRYAGDDLLAAIRQGKAATELPAQLERLTDMRGYKPVFNAIKQQITALAKELGIEPGMVASRRQINDVIHWQWQVPNEAKSDLSPPDLYVGWRGAKLSTHLEAIFKRDR</sequence>
<evidence type="ECO:0000256" key="2">
    <source>
        <dbReference type="ARBA" id="ARBA00022694"/>
    </source>
</evidence>
<keyword evidence="3 6" id="KW-0540">Nuclease</keyword>
<dbReference type="SMART" id="SM00341">
    <property type="entry name" value="HRDC"/>
    <property type="match status" value="1"/>
</dbReference>
<dbReference type="GO" id="GO:0008408">
    <property type="term" value="F:3'-5' exonuclease activity"/>
    <property type="evidence" value="ECO:0007669"/>
    <property type="project" value="InterPro"/>
</dbReference>
<dbReference type="InterPro" id="IPR012337">
    <property type="entry name" value="RNaseH-like_sf"/>
</dbReference>
<dbReference type="InterPro" id="IPR002562">
    <property type="entry name" value="3'-5'_exonuclease_dom"/>
</dbReference>
<dbReference type="GO" id="GO:0003676">
    <property type="term" value="F:nucleic acid binding"/>
    <property type="evidence" value="ECO:0007669"/>
    <property type="project" value="InterPro"/>
</dbReference>
<dbReference type="SUPFAM" id="SSF53098">
    <property type="entry name" value="Ribonuclease H-like"/>
    <property type="match status" value="1"/>
</dbReference>
<dbReference type="EC" id="3.1.13.5" evidence="6"/>
<evidence type="ECO:0000256" key="4">
    <source>
        <dbReference type="ARBA" id="ARBA00022801"/>
    </source>
</evidence>
<keyword evidence="4 6" id="KW-0378">Hydrolase</keyword>
<feature type="domain" description="HRDC" evidence="7">
    <location>
        <begin position="210"/>
        <end position="290"/>
    </location>
</feature>
<evidence type="ECO:0000256" key="5">
    <source>
        <dbReference type="ARBA" id="ARBA00022839"/>
    </source>
</evidence>
<proteinExistence type="inferred from homology"/>
<dbReference type="AlphaFoldDB" id="A0A0K6GXL0"/>
<dbReference type="InterPro" id="IPR051086">
    <property type="entry name" value="RNase_D-like"/>
</dbReference>
<accession>A0A0K6GXL0</accession>
<dbReference type="Pfam" id="PF01612">
    <property type="entry name" value="DNA_pol_A_exo1"/>
    <property type="match status" value="1"/>
</dbReference>
<dbReference type="RefSeq" id="WP_055438183.1">
    <property type="nucleotide sequence ID" value="NZ_CYHB01000001.1"/>
</dbReference>
<keyword evidence="1 6" id="KW-0963">Cytoplasm</keyword>
<dbReference type="InterPro" id="IPR006292">
    <property type="entry name" value="RNase_D"/>
</dbReference>
<comment type="similarity">
    <text evidence="6">Belongs to the RNase D family.</text>
</comment>
<dbReference type="GO" id="GO:0000166">
    <property type="term" value="F:nucleotide binding"/>
    <property type="evidence" value="ECO:0007669"/>
    <property type="project" value="InterPro"/>
</dbReference>
<evidence type="ECO:0000313" key="9">
    <source>
        <dbReference type="Proteomes" id="UP000182598"/>
    </source>
</evidence>
<protein>
    <recommendedName>
        <fullName evidence="6">Ribonuclease D</fullName>
        <shortName evidence="6">RNase D</shortName>
        <ecNumber evidence="6">3.1.13.5</ecNumber>
    </recommendedName>
</protein>
<dbReference type="InterPro" id="IPR002121">
    <property type="entry name" value="HRDC_dom"/>
</dbReference>
<evidence type="ECO:0000256" key="3">
    <source>
        <dbReference type="ARBA" id="ARBA00022722"/>
    </source>
</evidence>
<evidence type="ECO:0000259" key="7">
    <source>
        <dbReference type="PROSITE" id="PS50967"/>
    </source>
</evidence>
<comment type="cofactor">
    <cofactor evidence="6">
        <name>a divalent metal cation</name>
        <dbReference type="ChEBI" id="CHEBI:60240"/>
    </cofactor>
</comment>
<dbReference type="Pfam" id="PF00570">
    <property type="entry name" value="HRDC"/>
    <property type="match status" value="1"/>
</dbReference>
<dbReference type="Pfam" id="PF21293">
    <property type="entry name" value="RNAseD_HRDC_C"/>
    <property type="match status" value="1"/>
</dbReference>
<evidence type="ECO:0000313" key="8">
    <source>
        <dbReference type="EMBL" id="CUA83238.1"/>
    </source>
</evidence>
<dbReference type="PANTHER" id="PTHR47649:SF1">
    <property type="entry name" value="RIBONUCLEASE D"/>
    <property type="match status" value="1"/>
</dbReference>
<comment type="catalytic activity">
    <reaction evidence="6">
        <text>Exonucleolytic cleavage that removes extra residues from the 3'-terminus of tRNA to produce 5'-mononucleotides.</text>
        <dbReference type="EC" id="3.1.13.5"/>
    </reaction>
</comment>
<dbReference type="PROSITE" id="PS50967">
    <property type="entry name" value="HRDC"/>
    <property type="match status" value="1"/>
</dbReference>
<dbReference type="PANTHER" id="PTHR47649">
    <property type="entry name" value="RIBONUCLEASE D"/>
    <property type="match status" value="1"/>
</dbReference>
<dbReference type="Gene3D" id="3.30.420.10">
    <property type="entry name" value="Ribonuclease H-like superfamily/Ribonuclease H"/>
    <property type="match status" value="1"/>
</dbReference>